<evidence type="ECO:0000256" key="1">
    <source>
        <dbReference type="ARBA" id="ARBA00023015"/>
    </source>
</evidence>
<evidence type="ECO:0000256" key="3">
    <source>
        <dbReference type="ARBA" id="ARBA00023163"/>
    </source>
</evidence>
<dbReference type="InterPro" id="IPR026282">
    <property type="entry name" value="MJ1563"/>
</dbReference>
<accession>F9DXJ0</accession>
<keyword evidence="3 4" id="KW-0804">Transcription</keyword>
<dbReference type="EMBL" id="AFPZ01000110">
    <property type="protein sequence ID" value="EGQ20614.1"/>
    <property type="molecule type" value="Genomic_DNA"/>
</dbReference>
<name>F9DXJ0_9BACL</name>
<comment type="caution">
    <text evidence="5">The sequence shown here is derived from an EMBL/GenBank/DDBJ whole genome shotgun (WGS) entry which is preliminary data.</text>
</comment>
<keyword evidence="1 4" id="KW-0805">Transcription regulation</keyword>
<evidence type="ECO:0000256" key="2">
    <source>
        <dbReference type="ARBA" id="ARBA00023125"/>
    </source>
</evidence>
<dbReference type="PIRSF" id="PIRSF006707">
    <property type="entry name" value="MJ1563"/>
    <property type="match status" value="1"/>
</dbReference>
<dbReference type="InterPro" id="IPR036388">
    <property type="entry name" value="WH-like_DNA-bd_sf"/>
</dbReference>
<dbReference type="GO" id="GO:0003677">
    <property type="term" value="F:DNA binding"/>
    <property type="evidence" value="ECO:0007669"/>
    <property type="project" value="UniProtKB-UniRule"/>
</dbReference>
<dbReference type="HOGENOM" id="CLU_127505_0_0_9"/>
<dbReference type="SUPFAM" id="SSF46785">
    <property type="entry name" value="Winged helix' DNA-binding domain"/>
    <property type="match status" value="1"/>
</dbReference>
<organism evidence="5 6">
    <name type="scientific">Sporosarcina newyorkensis 2681</name>
    <dbReference type="NCBI Taxonomy" id="1027292"/>
    <lineage>
        <taxon>Bacteria</taxon>
        <taxon>Bacillati</taxon>
        <taxon>Bacillota</taxon>
        <taxon>Bacilli</taxon>
        <taxon>Bacillales</taxon>
        <taxon>Caryophanaceae</taxon>
        <taxon>Sporosarcina</taxon>
    </lineage>
</organism>
<dbReference type="PANTHER" id="PTHR38465:SF1">
    <property type="entry name" value="HTH-TYPE TRANSCRIPTIONAL REGULATOR MJ1563-RELATED"/>
    <property type="match status" value="1"/>
</dbReference>
<gene>
    <name evidence="5" type="ORF">HMPREF9372_3521</name>
</gene>
<comment type="similarity">
    <text evidence="4">Belongs to the GbsR family.</text>
</comment>
<protein>
    <recommendedName>
        <fullName evidence="4">HTH-type transcriptional regulator</fullName>
    </recommendedName>
</protein>
<reference evidence="5 6" key="1">
    <citation type="submission" date="2011-04" db="EMBL/GenBank/DDBJ databases">
        <authorList>
            <person name="Muzny D."/>
            <person name="Qin X."/>
            <person name="Deng J."/>
            <person name="Jiang H."/>
            <person name="Liu Y."/>
            <person name="Qu J."/>
            <person name="Song X.-Z."/>
            <person name="Zhang L."/>
            <person name="Thornton R."/>
            <person name="Coyle M."/>
            <person name="Francisco L."/>
            <person name="Jackson L."/>
            <person name="Javaid M."/>
            <person name="Korchina V."/>
            <person name="Kovar C."/>
            <person name="Mata R."/>
            <person name="Mathew T."/>
            <person name="Ngo R."/>
            <person name="Nguyen L."/>
            <person name="Nguyen N."/>
            <person name="Okwuonu G."/>
            <person name="Ongeri F."/>
            <person name="Pham C."/>
            <person name="Simmons D."/>
            <person name="Wilczek-Boney K."/>
            <person name="Hale W."/>
            <person name="Jakkamsetti A."/>
            <person name="Pham P."/>
            <person name="Ruth R."/>
            <person name="San Lucas F."/>
            <person name="Warren J."/>
            <person name="Zhang J."/>
            <person name="Zhao Z."/>
            <person name="Zhou C."/>
            <person name="Zhu D."/>
            <person name="Lee S."/>
            <person name="Bess C."/>
            <person name="Blankenburg K."/>
            <person name="Forbes L."/>
            <person name="Fu Q."/>
            <person name="Gubbala S."/>
            <person name="Hirani K."/>
            <person name="Jayaseelan J.C."/>
            <person name="Lara F."/>
            <person name="Munidasa M."/>
            <person name="Palculict T."/>
            <person name="Patil S."/>
            <person name="Pu L.-L."/>
            <person name="Saada N."/>
            <person name="Tang L."/>
            <person name="Weissenberger G."/>
            <person name="Zhu Y."/>
            <person name="Hemphill L."/>
            <person name="Shang Y."/>
            <person name="Youmans B."/>
            <person name="Ayvaz T."/>
            <person name="Ross M."/>
            <person name="Santibanez J."/>
            <person name="Aqrawi P."/>
            <person name="Gross S."/>
            <person name="Joshi V."/>
            <person name="Fowler G."/>
            <person name="Nazareth L."/>
            <person name="Reid J."/>
            <person name="Worley K."/>
            <person name="Petrosino J."/>
            <person name="Highlander S."/>
            <person name="Gibbs R."/>
        </authorList>
    </citation>
    <scope>NUCLEOTIDE SEQUENCE [LARGE SCALE GENOMIC DNA]</scope>
    <source>
        <strain evidence="5 6">2681</strain>
    </source>
</reference>
<evidence type="ECO:0000313" key="5">
    <source>
        <dbReference type="EMBL" id="EGQ20614.1"/>
    </source>
</evidence>
<dbReference type="Gene3D" id="1.10.10.10">
    <property type="entry name" value="Winged helix-like DNA-binding domain superfamily/Winged helix DNA-binding domain"/>
    <property type="match status" value="1"/>
</dbReference>
<evidence type="ECO:0000256" key="4">
    <source>
        <dbReference type="PIRNR" id="PIRNR006707"/>
    </source>
</evidence>
<sequence>MDCDIMDSSNEIEQIKNRIVEQVAENMKSYGHAGTIGKVLAIIHYEDKPMNLDELSEKTGMSKTRMSQVLRQMSNLNIAEKTFVPGSRKDTYIVEQDYYQTFLTLVVHNWNSLVDRNVHIEKRLLRDLSLIIDDECATEHEKQIAQKLYDDSKASLQYFDWIRRLALLFESKDILKYVPITEVENTE</sequence>
<dbReference type="eggNOG" id="COG1510">
    <property type="taxonomic scope" value="Bacteria"/>
</dbReference>
<dbReference type="Proteomes" id="UP000005316">
    <property type="component" value="Unassembled WGS sequence"/>
</dbReference>
<dbReference type="AlphaFoldDB" id="F9DXJ0"/>
<dbReference type="PANTHER" id="PTHR38465">
    <property type="entry name" value="HTH-TYPE TRANSCRIPTIONAL REGULATOR MJ1563-RELATED"/>
    <property type="match status" value="1"/>
</dbReference>
<keyword evidence="2 4" id="KW-0238">DNA-binding</keyword>
<proteinExistence type="inferred from homology"/>
<dbReference type="InterPro" id="IPR052362">
    <property type="entry name" value="HTH-GbsR_regulator"/>
</dbReference>
<evidence type="ECO:0000313" key="6">
    <source>
        <dbReference type="Proteomes" id="UP000005316"/>
    </source>
</evidence>
<dbReference type="InterPro" id="IPR036390">
    <property type="entry name" value="WH_DNA-bd_sf"/>
</dbReference>